<dbReference type="PROSITE" id="PS50179">
    <property type="entry name" value="VHS"/>
    <property type="match status" value="1"/>
</dbReference>
<dbReference type="PANTHER" id="PTHR13856:SF137">
    <property type="entry name" value="GH05942P"/>
    <property type="match status" value="1"/>
</dbReference>
<protein>
    <recommendedName>
        <fullName evidence="2">VHS domain-containing protein</fullName>
    </recommendedName>
</protein>
<dbReference type="EMBL" id="CAJOBP010003802">
    <property type="protein sequence ID" value="CAF4419133.1"/>
    <property type="molecule type" value="Genomic_DNA"/>
</dbReference>
<dbReference type="Gene3D" id="1.20.58.160">
    <property type="match status" value="1"/>
</dbReference>
<dbReference type="GO" id="GO:0035091">
    <property type="term" value="F:phosphatidylinositol binding"/>
    <property type="evidence" value="ECO:0007669"/>
    <property type="project" value="InterPro"/>
</dbReference>
<dbReference type="Gene3D" id="1.25.40.90">
    <property type="match status" value="1"/>
</dbReference>
<feature type="region of interest" description="Disordered" evidence="1">
    <location>
        <begin position="1"/>
        <end position="22"/>
    </location>
</feature>
<dbReference type="InterPro" id="IPR008942">
    <property type="entry name" value="ENTH_VHS"/>
</dbReference>
<dbReference type="GO" id="GO:0016020">
    <property type="term" value="C:membrane"/>
    <property type="evidence" value="ECO:0007669"/>
    <property type="project" value="TreeGrafter"/>
</dbReference>
<feature type="compositionally biased region" description="Polar residues" evidence="1">
    <location>
        <begin position="1"/>
        <end position="16"/>
    </location>
</feature>
<proteinExistence type="predicted"/>
<dbReference type="PANTHER" id="PTHR13856">
    <property type="entry name" value="VHS DOMAIN CONTAINING PROTEIN FAMILY"/>
    <property type="match status" value="1"/>
</dbReference>
<evidence type="ECO:0000259" key="2">
    <source>
        <dbReference type="PROSITE" id="PS50179"/>
    </source>
</evidence>
<feature type="domain" description="VHS" evidence="2">
    <location>
        <begin position="22"/>
        <end position="156"/>
    </location>
</feature>
<dbReference type="SMART" id="SM00288">
    <property type="entry name" value="VHS"/>
    <property type="match status" value="1"/>
</dbReference>
<dbReference type="GO" id="GO:0043130">
    <property type="term" value="F:ubiquitin binding"/>
    <property type="evidence" value="ECO:0007669"/>
    <property type="project" value="InterPro"/>
</dbReference>
<gene>
    <name evidence="3" type="ORF">UJA718_LOCUS20430</name>
</gene>
<dbReference type="SUPFAM" id="SSF48464">
    <property type="entry name" value="ENTH/VHS domain"/>
    <property type="match status" value="1"/>
</dbReference>
<name>A0A820QBT9_9BILA</name>
<keyword evidence="4" id="KW-1185">Reference proteome</keyword>
<dbReference type="InterPro" id="IPR038425">
    <property type="entry name" value="GAT_sf"/>
</dbReference>
<dbReference type="GO" id="GO:0030276">
    <property type="term" value="F:clathrin binding"/>
    <property type="evidence" value="ECO:0007669"/>
    <property type="project" value="TreeGrafter"/>
</dbReference>
<comment type="caution">
    <text evidence="3">The sequence shown here is derived from an EMBL/GenBank/DDBJ whole genome shotgun (WGS) entry which is preliminary data.</text>
</comment>
<sequence length="273" mass="30549">MATLFRNSHTQPSGLQQAIEKATDGSQSSEDWALIMKICDYVGTREESAKEALKIIRKRLHLNPNQHGWRTIGYTLTLLEALTKNCGKIVHLQLAHKDFLKELKGVIGPKNNPPVAVQERVLNLIQTWALAFRNDPDLKTVEHFYQECKQHGLQFPPAEPENVIKTALTPTRTVDRPLQSTRSMPPAQGYSEQNRKAADGVSHSIAPNQTAVQAMSAEYLGKLRSELDVVQTNAQVFGEMLVTLQPGEENPQDFELLMVKITLLFCSSLRAVQ</sequence>
<reference evidence="3" key="1">
    <citation type="submission" date="2021-02" db="EMBL/GenBank/DDBJ databases">
        <authorList>
            <person name="Nowell W R."/>
        </authorList>
    </citation>
    <scope>NUCLEOTIDE SEQUENCE</scope>
</reference>
<dbReference type="Proteomes" id="UP000663873">
    <property type="component" value="Unassembled WGS sequence"/>
</dbReference>
<accession>A0A820QBT9</accession>
<evidence type="ECO:0000313" key="4">
    <source>
        <dbReference type="Proteomes" id="UP000663873"/>
    </source>
</evidence>
<evidence type="ECO:0000313" key="3">
    <source>
        <dbReference type="EMBL" id="CAF4419133.1"/>
    </source>
</evidence>
<dbReference type="SUPFAM" id="SSF89009">
    <property type="entry name" value="GAT-like domain"/>
    <property type="match status" value="1"/>
</dbReference>
<dbReference type="AlphaFoldDB" id="A0A820QBT9"/>
<dbReference type="GO" id="GO:0005768">
    <property type="term" value="C:endosome"/>
    <property type="evidence" value="ECO:0007669"/>
    <property type="project" value="TreeGrafter"/>
</dbReference>
<dbReference type="GO" id="GO:0007165">
    <property type="term" value="P:signal transduction"/>
    <property type="evidence" value="ECO:0007669"/>
    <property type="project" value="TreeGrafter"/>
</dbReference>
<feature type="region of interest" description="Disordered" evidence="1">
    <location>
        <begin position="176"/>
        <end position="200"/>
    </location>
</feature>
<dbReference type="InterPro" id="IPR002014">
    <property type="entry name" value="VHS_dom"/>
</dbReference>
<evidence type="ECO:0000256" key="1">
    <source>
        <dbReference type="SAM" id="MobiDB-lite"/>
    </source>
</evidence>
<organism evidence="3 4">
    <name type="scientific">Rotaria socialis</name>
    <dbReference type="NCBI Taxonomy" id="392032"/>
    <lineage>
        <taxon>Eukaryota</taxon>
        <taxon>Metazoa</taxon>
        <taxon>Spiralia</taxon>
        <taxon>Gnathifera</taxon>
        <taxon>Rotifera</taxon>
        <taxon>Eurotatoria</taxon>
        <taxon>Bdelloidea</taxon>
        <taxon>Philodinida</taxon>
        <taxon>Philodinidae</taxon>
        <taxon>Rotaria</taxon>
    </lineage>
</organism>
<dbReference type="Pfam" id="PF00790">
    <property type="entry name" value="VHS"/>
    <property type="match status" value="1"/>
</dbReference>